<comment type="similarity">
    <text evidence="1">Belongs to the NAD(P)H dehydrogenase (quinone) family.</text>
</comment>
<dbReference type="RefSeq" id="WP_074482876.1">
    <property type="nucleotide sequence ID" value="NZ_FNJK01000008.1"/>
</dbReference>
<dbReference type="GO" id="GO:0005829">
    <property type="term" value="C:cytosol"/>
    <property type="evidence" value="ECO:0007669"/>
    <property type="project" value="TreeGrafter"/>
</dbReference>
<gene>
    <name evidence="4" type="ORF">SAMN05216347_10822</name>
</gene>
<reference evidence="4 5" key="1">
    <citation type="submission" date="2016-10" db="EMBL/GenBank/DDBJ databases">
        <authorList>
            <person name="de Groot N.N."/>
        </authorList>
    </citation>
    <scope>NUCLEOTIDE SEQUENCE [LARGE SCALE GENOMIC DNA]</scope>
    <source>
        <strain evidence="4 5">Sb04</strain>
    </source>
</reference>
<dbReference type="Gene3D" id="3.40.50.360">
    <property type="match status" value="1"/>
</dbReference>
<dbReference type="Proteomes" id="UP000183816">
    <property type="component" value="Unassembled WGS sequence"/>
</dbReference>
<proteinExistence type="inferred from homology"/>
<evidence type="ECO:0000313" key="4">
    <source>
        <dbReference type="EMBL" id="SDP19467.1"/>
    </source>
</evidence>
<sequence length="188" mass="21626">MDTLIIYAHPYDKSFNHAILENVEGNLMQKEQHFNLVDLYKDHFNPAYTTEELALFKDGGTTDPLVVQYQKFLTNANHVIFIFPIWWNDTPAMIKGFIDKVMKKKFAYEVGKTGVVGHLTHIEKATILTTSTSPTWYLKLFCGNAIKKVFINATLKQLGINHITWQNMGNIDKSTAQDRKDFLNKIDL</sequence>
<accession>A0A1H0QQ34</accession>
<dbReference type="GO" id="GO:0003955">
    <property type="term" value="F:NAD(P)H dehydrogenase (quinone) activity"/>
    <property type="evidence" value="ECO:0007669"/>
    <property type="project" value="TreeGrafter"/>
</dbReference>
<organism evidence="4 5">
    <name type="scientific">Streptococcus equinus</name>
    <name type="common">Streptococcus bovis</name>
    <dbReference type="NCBI Taxonomy" id="1335"/>
    <lineage>
        <taxon>Bacteria</taxon>
        <taxon>Bacillati</taxon>
        <taxon>Bacillota</taxon>
        <taxon>Bacilli</taxon>
        <taxon>Lactobacillales</taxon>
        <taxon>Streptococcaceae</taxon>
        <taxon>Streptococcus</taxon>
    </lineage>
</organism>
<dbReference type="Pfam" id="PF02525">
    <property type="entry name" value="Flavodoxin_2"/>
    <property type="match status" value="1"/>
</dbReference>
<dbReference type="PANTHER" id="PTHR10204:SF34">
    <property type="entry name" value="NAD(P)H DEHYDROGENASE [QUINONE] 1 ISOFORM 1"/>
    <property type="match status" value="1"/>
</dbReference>
<evidence type="ECO:0000259" key="3">
    <source>
        <dbReference type="Pfam" id="PF02525"/>
    </source>
</evidence>
<dbReference type="SUPFAM" id="SSF52218">
    <property type="entry name" value="Flavoproteins"/>
    <property type="match status" value="1"/>
</dbReference>
<keyword evidence="2" id="KW-0560">Oxidoreductase</keyword>
<dbReference type="EMBL" id="FNJK01000008">
    <property type="protein sequence ID" value="SDP19467.1"/>
    <property type="molecule type" value="Genomic_DNA"/>
</dbReference>
<feature type="domain" description="Flavodoxin-like fold" evidence="3">
    <location>
        <begin position="1"/>
        <end position="180"/>
    </location>
</feature>
<name>A0A1H0QQ34_STREI</name>
<evidence type="ECO:0000313" key="5">
    <source>
        <dbReference type="Proteomes" id="UP000183816"/>
    </source>
</evidence>
<dbReference type="InterPro" id="IPR051545">
    <property type="entry name" value="NAD(P)H_dehydrogenase_qn"/>
</dbReference>
<dbReference type="AlphaFoldDB" id="A0A1H0QQ34"/>
<evidence type="ECO:0000256" key="1">
    <source>
        <dbReference type="ARBA" id="ARBA00006252"/>
    </source>
</evidence>
<dbReference type="OrthoDB" id="9798454at2"/>
<evidence type="ECO:0000256" key="2">
    <source>
        <dbReference type="ARBA" id="ARBA00023002"/>
    </source>
</evidence>
<dbReference type="InterPro" id="IPR003680">
    <property type="entry name" value="Flavodoxin_fold"/>
</dbReference>
<protein>
    <submittedName>
        <fullName evidence="4">Putative NADPH-quinone reductase (Modulator of drug activity B)</fullName>
    </submittedName>
</protein>
<dbReference type="InterPro" id="IPR029039">
    <property type="entry name" value="Flavoprotein-like_sf"/>
</dbReference>
<dbReference type="PANTHER" id="PTHR10204">
    <property type="entry name" value="NAD P H OXIDOREDUCTASE-RELATED"/>
    <property type="match status" value="1"/>
</dbReference>